<feature type="region of interest" description="Disordered" evidence="1">
    <location>
        <begin position="689"/>
        <end position="713"/>
    </location>
</feature>
<feature type="compositionally biased region" description="Acidic residues" evidence="1">
    <location>
        <begin position="1276"/>
        <end position="1285"/>
    </location>
</feature>
<dbReference type="InterPro" id="IPR026555">
    <property type="entry name" value="NSL3/Tex30"/>
</dbReference>
<dbReference type="Pfam" id="PF20408">
    <property type="entry name" value="Abhydrolase_11"/>
    <property type="match status" value="1"/>
</dbReference>
<evidence type="ECO:0000259" key="2">
    <source>
        <dbReference type="Pfam" id="PF20408"/>
    </source>
</evidence>
<comment type="caution">
    <text evidence="4">The sequence shown here is derived from an EMBL/GenBank/DDBJ whole genome shotgun (WGS) entry which is preliminary data.</text>
</comment>
<dbReference type="InterPro" id="IPR046879">
    <property type="entry name" value="KANL3/Tex30_Abhydrolase"/>
</dbReference>
<dbReference type="OrthoDB" id="6415022at2759"/>
<protein>
    <submittedName>
        <fullName evidence="4">KAT8 regulatory NSL complex subunit 3</fullName>
    </submittedName>
</protein>
<dbReference type="Gene3D" id="3.40.50.1820">
    <property type="entry name" value="alpha/beta hydrolase"/>
    <property type="match status" value="1"/>
</dbReference>
<name>A0A9Q1BI26_HOLLE</name>
<feature type="compositionally biased region" description="Polar residues" evidence="1">
    <location>
        <begin position="1307"/>
        <end position="1316"/>
    </location>
</feature>
<proteinExistence type="predicted"/>
<dbReference type="InterPro" id="IPR056519">
    <property type="entry name" value="KANSL3_1st"/>
</dbReference>
<reference evidence="4" key="1">
    <citation type="submission" date="2021-10" db="EMBL/GenBank/DDBJ databases">
        <title>Tropical sea cucumber genome reveals ecological adaptation and Cuvierian tubules defense mechanism.</title>
        <authorList>
            <person name="Chen T."/>
        </authorList>
    </citation>
    <scope>NUCLEOTIDE SEQUENCE</scope>
    <source>
        <strain evidence="4">Nanhai2018</strain>
        <tissue evidence="4">Muscle</tissue>
    </source>
</reference>
<feature type="compositionally biased region" description="Polar residues" evidence="1">
    <location>
        <begin position="1082"/>
        <end position="1105"/>
    </location>
</feature>
<dbReference type="PANTHER" id="PTHR13136:SF16">
    <property type="entry name" value="KAT8 REGULATORY NSL COMPLEX SUBUNIT 3"/>
    <property type="match status" value="1"/>
</dbReference>
<feature type="compositionally biased region" description="Polar residues" evidence="1">
    <location>
        <begin position="1117"/>
        <end position="1138"/>
    </location>
</feature>
<evidence type="ECO:0000313" key="4">
    <source>
        <dbReference type="EMBL" id="KAJ8026224.1"/>
    </source>
</evidence>
<feature type="compositionally biased region" description="Polar residues" evidence="1">
    <location>
        <begin position="961"/>
        <end position="970"/>
    </location>
</feature>
<organism evidence="4 5">
    <name type="scientific">Holothuria leucospilota</name>
    <name type="common">Black long sea cucumber</name>
    <name type="synonym">Mertensiothuria leucospilota</name>
    <dbReference type="NCBI Taxonomy" id="206669"/>
    <lineage>
        <taxon>Eukaryota</taxon>
        <taxon>Metazoa</taxon>
        <taxon>Echinodermata</taxon>
        <taxon>Eleutherozoa</taxon>
        <taxon>Echinozoa</taxon>
        <taxon>Holothuroidea</taxon>
        <taxon>Aspidochirotacea</taxon>
        <taxon>Aspidochirotida</taxon>
        <taxon>Holothuriidae</taxon>
        <taxon>Holothuria</taxon>
    </lineage>
</organism>
<feature type="compositionally biased region" description="Low complexity" evidence="1">
    <location>
        <begin position="560"/>
        <end position="586"/>
    </location>
</feature>
<dbReference type="Proteomes" id="UP001152320">
    <property type="component" value="Chromosome 17"/>
</dbReference>
<feature type="region of interest" description="Disordered" evidence="1">
    <location>
        <begin position="931"/>
        <end position="1007"/>
    </location>
</feature>
<feature type="domain" description="KANSL3 helical" evidence="3">
    <location>
        <begin position="142"/>
        <end position="255"/>
    </location>
</feature>
<dbReference type="PANTHER" id="PTHR13136">
    <property type="entry name" value="TESTIS DEVELOPMENT PROTEIN PRTD"/>
    <property type="match status" value="1"/>
</dbReference>
<dbReference type="InterPro" id="IPR029058">
    <property type="entry name" value="AB_hydrolase_fold"/>
</dbReference>
<dbReference type="GO" id="GO:0045944">
    <property type="term" value="P:positive regulation of transcription by RNA polymerase II"/>
    <property type="evidence" value="ECO:0007669"/>
    <property type="project" value="TreeGrafter"/>
</dbReference>
<feature type="compositionally biased region" description="Basic and acidic residues" evidence="1">
    <location>
        <begin position="520"/>
        <end position="529"/>
    </location>
</feature>
<feature type="domain" description="KANL3/Tex30 alpha/beta hydrolase-like" evidence="2">
    <location>
        <begin position="338"/>
        <end position="465"/>
    </location>
</feature>
<evidence type="ECO:0000256" key="1">
    <source>
        <dbReference type="SAM" id="MobiDB-lite"/>
    </source>
</evidence>
<sequence length="1316" mass="140422">MAGSSSNKTIMGTDPSRHRGSFLLHVSAGERELDKVMLDHSYSKMWSSHPGASHAQPAKMLFVPKTLRVSKPDRLYSSTSNDINVTVDQAEDSKSFTVPYDINRARLVMNECERHVNFARANPNDERSDEDWEEKLSRVGWTPAQTKLFSKILKHLQADRLSKLACQGTANEPVLRRIYVDKCAKMVRKTLASVGWDPKLTQWLHKVLVQNLSNSLLGSYLNVVQTLRSKIPTLIDKMTGLKSSGSRSSSTSNEALSLLLKRPWDPAVGLLSQHKPNKLPGSPILLIAPNAPTQSSSSSSQSRRMRFWNSQLSGMGKVVPVTLHTPAGSSLAVIQCLENMITAVKAKVTELKTQYANRPIILVGWSVAAVIATQISMQEAVTGVVCLGFPSKGIHGYRGDIDEPLFECKTPTLFVIGQESSVCNQDDIENLREKMKAITGLVIVGGADERLRLSKNKKKLEGVTQSMVDRCIIDEVGEFLHKILTSDDAVDHGAAETASRKKEKEKEKKEKDKEKRKKVQRDLYIELKGRQTPPIAKGVKRQGALLTQGVDSLPPTPKQPKLSATPASPATSATLTTPATTATPKPQARPVPSVPATTTSTGSTPTAITPVTITATKPVLSTQSLLQKSRIITPVTEGKQAIPPLGPPKTLISKPEPSKEKGSENSFSAQYAHFLAQLDSVKVAGTSKLASKPVEKQQDTTETQAVEGEEDDDIPLAQLCDDIPLAQLYEDIPLAQLRKENPVAKLRDGASGSLKVPVKRRLSSSPTTIRRKQMRLVSLPIITQELKPGGSAITTAVKVDPIVDKGSGAPKKVPSLLAGKGTINFEKLKVAVNQVSPKHLGAGDPGQSILKTGTVAPGSGSQVFTLQQLGALSRVTPTSTLLSGLNFDVQQNKSKESKGASVSVGGVLEGILGKSTQSSAGQHAFIQALNSTQSQQIKQPRRLSASGSKSPSHSKKPESKTNISTVQLITPQMKAQPVGGTKIVKSGAATSQSPASGSGSSAKSPVVPTEAVQTIQKLQFHDFPLTTVSLKTTSGGSTYTQAKILTDLQHGSSFTLNFLEDGKVKKVAVTTTSQARPNLRANTTLHTVSQLKPTTSQPESTTGTATPKKEVPLVSPPKSQTSESVGSKPVQTTGTATAPSTKVTAPTVKVTTASSSTKVTVPSAKVTATASSTKVIVPSARVITTVPSSKVTCSSNKATAAVPSAKVTTPSTKVTTPSTKVTAPAKVIATATCTKSDSVTTVMITTSNKGNGKGKEVTGKTHQVQNSPRTRRSTENDSEIIEISDDNQLPTLSSVVSTRTRKVRTPKQLSDYTELV</sequence>
<feature type="compositionally biased region" description="Low complexity" evidence="1">
    <location>
        <begin position="594"/>
        <end position="609"/>
    </location>
</feature>
<feature type="region of interest" description="Disordered" evidence="1">
    <location>
        <begin position="1246"/>
        <end position="1286"/>
    </location>
</feature>
<feature type="compositionally biased region" description="Low complexity" evidence="1">
    <location>
        <begin position="986"/>
        <end position="1004"/>
    </location>
</feature>
<feature type="compositionally biased region" description="Basic and acidic residues" evidence="1">
    <location>
        <begin position="490"/>
        <end position="513"/>
    </location>
</feature>
<accession>A0A9Q1BI26</accession>
<feature type="region of interest" description="Disordered" evidence="1">
    <location>
        <begin position="1297"/>
        <end position="1316"/>
    </location>
</feature>
<dbReference type="EMBL" id="JAIZAY010000017">
    <property type="protein sequence ID" value="KAJ8026224.1"/>
    <property type="molecule type" value="Genomic_DNA"/>
</dbReference>
<feature type="region of interest" description="Disordered" evidence="1">
    <location>
        <begin position="1082"/>
        <end position="1140"/>
    </location>
</feature>
<feature type="region of interest" description="Disordered" evidence="1">
    <location>
        <begin position="638"/>
        <end position="665"/>
    </location>
</feature>
<keyword evidence="5" id="KW-1185">Reference proteome</keyword>
<feature type="region of interest" description="Disordered" evidence="1">
    <location>
        <begin position="490"/>
        <end position="609"/>
    </location>
</feature>
<dbReference type="SUPFAM" id="SSF53474">
    <property type="entry name" value="alpha/beta-Hydrolases"/>
    <property type="match status" value="1"/>
</dbReference>
<gene>
    <name evidence="4" type="ORF">HOLleu_34016</name>
</gene>
<dbReference type="GO" id="GO:0044545">
    <property type="term" value="C:NSL complex"/>
    <property type="evidence" value="ECO:0007669"/>
    <property type="project" value="TreeGrafter"/>
</dbReference>
<evidence type="ECO:0000313" key="5">
    <source>
        <dbReference type="Proteomes" id="UP001152320"/>
    </source>
</evidence>
<dbReference type="Pfam" id="PF23154">
    <property type="entry name" value="KANSL3_1st"/>
    <property type="match status" value="1"/>
</dbReference>
<evidence type="ECO:0000259" key="3">
    <source>
        <dbReference type="Pfam" id="PF23154"/>
    </source>
</evidence>